<dbReference type="Proteomes" id="UP000293360">
    <property type="component" value="Unassembled WGS sequence"/>
</dbReference>
<dbReference type="AlphaFoldDB" id="A0A4Q4TSL6"/>
<comment type="caution">
    <text evidence="3">The sequence shown here is derived from an EMBL/GenBank/DDBJ whole genome shotgun (WGS) entry which is preliminary data.</text>
</comment>
<dbReference type="EMBL" id="QJNU01000058">
    <property type="protein sequence ID" value="RYP08590.1"/>
    <property type="molecule type" value="Genomic_DNA"/>
</dbReference>
<evidence type="ECO:0000313" key="3">
    <source>
        <dbReference type="EMBL" id="RYP08590.1"/>
    </source>
</evidence>
<keyword evidence="4" id="KW-1185">Reference proteome</keyword>
<name>A0A4Q4TSL6_9PEZI</name>
<feature type="coiled-coil region" evidence="1">
    <location>
        <begin position="149"/>
        <end position="183"/>
    </location>
</feature>
<organism evidence="3 4">
    <name type="scientific">Monosporascus ibericus</name>
    <dbReference type="NCBI Taxonomy" id="155417"/>
    <lineage>
        <taxon>Eukaryota</taxon>
        <taxon>Fungi</taxon>
        <taxon>Dikarya</taxon>
        <taxon>Ascomycota</taxon>
        <taxon>Pezizomycotina</taxon>
        <taxon>Sordariomycetes</taxon>
        <taxon>Xylariomycetidae</taxon>
        <taxon>Xylariales</taxon>
        <taxon>Xylariales incertae sedis</taxon>
        <taxon>Monosporascus</taxon>
    </lineage>
</organism>
<protein>
    <submittedName>
        <fullName evidence="3">Uncharacterized protein</fullName>
    </submittedName>
</protein>
<evidence type="ECO:0000256" key="1">
    <source>
        <dbReference type="SAM" id="Coils"/>
    </source>
</evidence>
<proteinExistence type="predicted"/>
<feature type="compositionally biased region" description="Polar residues" evidence="2">
    <location>
        <begin position="76"/>
        <end position="91"/>
    </location>
</feature>
<feature type="compositionally biased region" description="Basic and acidic residues" evidence="2">
    <location>
        <begin position="50"/>
        <end position="63"/>
    </location>
</feature>
<evidence type="ECO:0000256" key="2">
    <source>
        <dbReference type="SAM" id="MobiDB-lite"/>
    </source>
</evidence>
<gene>
    <name evidence="3" type="ORF">DL764_001825</name>
</gene>
<keyword evidence="1" id="KW-0175">Coiled coil</keyword>
<evidence type="ECO:0000313" key="4">
    <source>
        <dbReference type="Proteomes" id="UP000293360"/>
    </source>
</evidence>
<accession>A0A4Q4TSL6</accession>
<feature type="region of interest" description="Disordered" evidence="2">
    <location>
        <begin position="1"/>
        <end position="91"/>
    </location>
</feature>
<dbReference type="STRING" id="155417.A0A4Q4TSL6"/>
<sequence length="489" mass="55093">MPNKPQQIAMDSATEGPSANSPDQTGAQKQSQKRGNDEAISPPSSCSSESSHKRIKVEVKHDGQGIVVAEEANHEPQAQRSAANGDAGTSNETATVIKKNFSGAYNAENEPRQQVSSMPLQDFLPQPPVETTTDLLGHLDVQKALDLAGSICKRQLRSMQERIERLKEQIDTLERENSSLRSKTSQEHTLHSIQKYIDCDNCPKLRAQLEEVAKTLTIPQPIASQSPIDEGSIRNEWKTLMYAIRNLAKHQFDGRPFAKPNAAKDRELFTRVTPNYALYVTSEVYKDRFFEAAIWRMMMDEFLGFPILVYDTAVGQAVRRIQNLVLRSEKIGTRVKADYFLLRAKAGQILDRIYDNQSVYESQEGKRKSELLDKMTQRFSRYATSQKEESLQLPFESIIEKGIALAKSMARSGPHYMFHSKMDLADNRLSRFPLDEKLMDVVLEVSPGANAENTVDFVVVPALLKLFTSPGDRQPRCKLITKARVCVFR</sequence>
<dbReference type="OrthoDB" id="5213630at2759"/>
<reference evidence="3 4" key="1">
    <citation type="submission" date="2018-06" db="EMBL/GenBank/DDBJ databases">
        <title>Complete Genomes of Monosporascus.</title>
        <authorList>
            <person name="Robinson A.J."/>
            <person name="Natvig D.O."/>
        </authorList>
    </citation>
    <scope>NUCLEOTIDE SEQUENCE [LARGE SCALE GENOMIC DNA]</scope>
    <source>
        <strain evidence="3 4">CBS 110550</strain>
    </source>
</reference>
<feature type="compositionally biased region" description="Polar residues" evidence="2">
    <location>
        <begin position="15"/>
        <end position="30"/>
    </location>
</feature>